<evidence type="ECO:0000313" key="2">
    <source>
        <dbReference type="Proteomes" id="UP000762676"/>
    </source>
</evidence>
<protein>
    <submittedName>
        <fullName evidence="1">Uncharacterized protein</fullName>
    </submittedName>
</protein>
<name>A0AAV4JN93_9GAST</name>
<accession>A0AAV4JN93</accession>
<evidence type="ECO:0000313" key="1">
    <source>
        <dbReference type="EMBL" id="GFS23210.1"/>
    </source>
</evidence>
<comment type="caution">
    <text evidence="1">The sequence shown here is derived from an EMBL/GenBank/DDBJ whole genome shotgun (WGS) entry which is preliminary data.</text>
</comment>
<gene>
    <name evidence="1" type="ORF">ElyMa_006971100</name>
</gene>
<reference evidence="1 2" key="1">
    <citation type="journal article" date="2021" name="Elife">
        <title>Chloroplast acquisition without the gene transfer in kleptoplastic sea slugs, Plakobranchus ocellatus.</title>
        <authorList>
            <person name="Maeda T."/>
            <person name="Takahashi S."/>
            <person name="Yoshida T."/>
            <person name="Shimamura S."/>
            <person name="Takaki Y."/>
            <person name="Nagai Y."/>
            <person name="Toyoda A."/>
            <person name="Suzuki Y."/>
            <person name="Arimoto A."/>
            <person name="Ishii H."/>
            <person name="Satoh N."/>
            <person name="Nishiyama T."/>
            <person name="Hasebe M."/>
            <person name="Maruyama T."/>
            <person name="Minagawa J."/>
            <person name="Obokata J."/>
            <person name="Shigenobu S."/>
        </authorList>
    </citation>
    <scope>NUCLEOTIDE SEQUENCE [LARGE SCALE GENOMIC DNA]</scope>
</reference>
<dbReference type="Proteomes" id="UP000762676">
    <property type="component" value="Unassembled WGS sequence"/>
</dbReference>
<dbReference type="AlphaFoldDB" id="A0AAV4JN93"/>
<proteinExistence type="predicted"/>
<dbReference type="EMBL" id="BMAT01013933">
    <property type="protein sequence ID" value="GFS23210.1"/>
    <property type="molecule type" value="Genomic_DNA"/>
</dbReference>
<organism evidence="1 2">
    <name type="scientific">Elysia marginata</name>
    <dbReference type="NCBI Taxonomy" id="1093978"/>
    <lineage>
        <taxon>Eukaryota</taxon>
        <taxon>Metazoa</taxon>
        <taxon>Spiralia</taxon>
        <taxon>Lophotrochozoa</taxon>
        <taxon>Mollusca</taxon>
        <taxon>Gastropoda</taxon>
        <taxon>Heterobranchia</taxon>
        <taxon>Euthyneura</taxon>
        <taxon>Panpulmonata</taxon>
        <taxon>Sacoglossa</taxon>
        <taxon>Placobranchoidea</taxon>
        <taxon>Plakobranchidae</taxon>
        <taxon>Elysia</taxon>
    </lineage>
</organism>
<sequence>MAMHNFLLQEMASMCSDARLRWDSHDFVRLRNLPVCRQTMFNARRSGEPEPARLTIKEWDDGFAEAWVDSLNSRPTGAGPRVKI</sequence>
<keyword evidence="2" id="KW-1185">Reference proteome</keyword>